<reference evidence="2" key="1">
    <citation type="journal article" date="2014" name="Int. J. Syst. Evol. Microbiol.">
        <title>Complete genome sequence of Corynebacterium casei LMG S-19264T (=DSM 44701T), isolated from a smear-ripened cheese.</title>
        <authorList>
            <consortium name="US DOE Joint Genome Institute (JGI-PGF)"/>
            <person name="Walter F."/>
            <person name="Albersmeier A."/>
            <person name="Kalinowski J."/>
            <person name="Ruckert C."/>
        </authorList>
    </citation>
    <scope>NUCLEOTIDE SEQUENCE</scope>
    <source>
        <strain evidence="2">JCM 4346</strain>
    </source>
</reference>
<keyword evidence="1" id="KW-0472">Membrane</keyword>
<feature type="transmembrane region" description="Helical" evidence="1">
    <location>
        <begin position="28"/>
        <end position="46"/>
    </location>
</feature>
<proteinExistence type="predicted"/>
<accession>A0A918BVD4</accession>
<dbReference type="InterPro" id="IPR036259">
    <property type="entry name" value="MFS_trans_sf"/>
</dbReference>
<evidence type="ECO:0000313" key="3">
    <source>
        <dbReference type="Proteomes" id="UP000658320"/>
    </source>
</evidence>
<organism evidence="2 3">
    <name type="scientific">Streptomyces aurantiogriseus</name>
    <dbReference type="NCBI Taxonomy" id="66870"/>
    <lineage>
        <taxon>Bacteria</taxon>
        <taxon>Bacillati</taxon>
        <taxon>Actinomycetota</taxon>
        <taxon>Actinomycetes</taxon>
        <taxon>Kitasatosporales</taxon>
        <taxon>Streptomycetaceae</taxon>
        <taxon>Streptomyces</taxon>
    </lineage>
</organism>
<reference evidence="2" key="2">
    <citation type="submission" date="2020-09" db="EMBL/GenBank/DDBJ databases">
        <authorList>
            <person name="Sun Q."/>
            <person name="Ohkuma M."/>
        </authorList>
    </citation>
    <scope>NUCLEOTIDE SEQUENCE</scope>
    <source>
        <strain evidence="2">JCM 4346</strain>
    </source>
</reference>
<dbReference type="EMBL" id="BMSX01000001">
    <property type="protein sequence ID" value="GGQ91984.1"/>
    <property type="molecule type" value="Genomic_DNA"/>
</dbReference>
<dbReference type="SUPFAM" id="SSF103473">
    <property type="entry name" value="MFS general substrate transporter"/>
    <property type="match status" value="1"/>
</dbReference>
<dbReference type="RefSeq" id="WP_189931343.1">
    <property type="nucleotide sequence ID" value="NZ_BMSX01000001.1"/>
</dbReference>
<evidence type="ECO:0000313" key="2">
    <source>
        <dbReference type="EMBL" id="GGQ91984.1"/>
    </source>
</evidence>
<sequence>MAHPAPALGMRTPPTTTPDVFSERTHRIAKWALPVVLGLVYGYWAAANQRSGGPITGWNVLFGFVTALVFAVLYIGVRAVAPRMKREQHALLWSAFAGCASGFLINQAGSSVVYSTGVAVAIAAGFFAVLFYRYYTHEDAEGHRIS</sequence>
<name>A0A918BVD4_9ACTN</name>
<feature type="transmembrane region" description="Helical" evidence="1">
    <location>
        <begin position="58"/>
        <end position="77"/>
    </location>
</feature>
<keyword evidence="1" id="KW-1133">Transmembrane helix</keyword>
<keyword evidence="1" id="KW-0812">Transmembrane</keyword>
<comment type="caution">
    <text evidence="2">The sequence shown here is derived from an EMBL/GenBank/DDBJ whole genome shotgun (WGS) entry which is preliminary data.</text>
</comment>
<feature type="transmembrane region" description="Helical" evidence="1">
    <location>
        <begin position="112"/>
        <end position="135"/>
    </location>
</feature>
<feature type="transmembrane region" description="Helical" evidence="1">
    <location>
        <begin position="89"/>
        <end position="106"/>
    </location>
</feature>
<dbReference type="AlphaFoldDB" id="A0A918BVD4"/>
<evidence type="ECO:0000256" key="1">
    <source>
        <dbReference type="SAM" id="Phobius"/>
    </source>
</evidence>
<dbReference type="Proteomes" id="UP000658320">
    <property type="component" value="Unassembled WGS sequence"/>
</dbReference>
<gene>
    <name evidence="2" type="ORF">GCM10010251_03210</name>
</gene>
<protein>
    <submittedName>
        <fullName evidence="2">Uncharacterized protein</fullName>
    </submittedName>
</protein>
<keyword evidence="3" id="KW-1185">Reference proteome</keyword>